<protein>
    <recommendedName>
        <fullName evidence="2">VanZ-like domain-containing protein</fullName>
    </recommendedName>
</protein>
<proteinExistence type="predicted"/>
<evidence type="ECO:0000256" key="1">
    <source>
        <dbReference type="SAM" id="Phobius"/>
    </source>
</evidence>
<dbReference type="EMBL" id="JAANXD010000044">
    <property type="protein sequence ID" value="MBS1258009.1"/>
    <property type="molecule type" value="Genomic_DNA"/>
</dbReference>
<feature type="domain" description="VanZ-like" evidence="2">
    <location>
        <begin position="106"/>
        <end position="179"/>
    </location>
</feature>
<evidence type="ECO:0000313" key="3">
    <source>
        <dbReference type="EMBL" id="MBS1258009.1"/>
    </source>
</evidence>
<name>A0A941W2L4_9BACT</name>
<sequence length="188" mass="21818">MYVKSTEGHHKWFRSKSFVWSLIGCYVTLIYSTLYIMRPILIFLKATLGLYLNLSVSVMFLIILSLVLAHIISNRERYSVSQYLWFSFICCLYGLIIYILELPEEQVHFIEYGILSALVYVAITHDINNRSIYFLSSLIVFVFGTGDEVIQWILPNRFFDIRDIVMNGIAGILVQLLIAMVISKRKVV</sequence>
<feature type="transmembrane region" description="Helical" evidence="1">
    <location>
        <begin position="106"/>
        <end position="123"/>
    </location>
</feature>
<keyword evidence="1" id="KW-0812">Transmembrane</keyword>
<feature type="transmembrane region" description="Helical" evidence="1">
    <location>
        <begin position="20"/>
        <end position="44"/>
    </location>
</feature>
<evidence type="ECO:0000259" key="2">
    <source>
        <dbReference type="Pfam" id="PF04892"/>
    </source>
</evidence>
<feature type="transmembrane region" description="Helical" evidence="1">
    <location>
        <begin position="164"/>
        <end position="182"/>
    </location>
</feature>
<feature type="transmembrane region" description="Helical" evidence="1">
    <location>
        <begin position="132"/>
        <end position="152"/>
    </location>
</feature>
<reference evidence="3" key="1">
    <citation type="journal article" date="2021" name="ISME J.">
        <title>Fine-scale metabolic discontinuity in a stratified prokaryote microbiome of a Red Sea deep halocline.</title>
        <authorList>
            <person name="Michoud G."/>
            <person name="Ngugi D.K."/>
            <person name="Barozzi A."/>
            <person name="Merlino G."/>
            <person name="Calleja M.L."/>
            <person name="Delgado-Huertas A."/>
            <person name="Moran X.A.G."/>
            <person name="Daffonchio D."/>
        </authorList>
    </citation>
    <scope>NUCLEOTIDE SEQUENCE</scope>
    <source>
        <strain evidence="3">SuakinDeep_MAG55_1</strain>
    </source>
</reference>
<dbReference type="AlphaFoldDB" id="A0A941W2L4"/>
<gene>
    <name evidence="3" type="ORF">MAG551_01062</name>
</gene>
<dbReference type="NCBIfam" id="NF037970">
    <property type="entry name" value="vanZ_1"/>
    <property type="match status" value="1"/>
</dbReference>
<comment type="caution">
    <text evidence="3">The sequence shown here is derived from an EMBL/GenBank/DDBJ whole genome shotgun (WGS) entry which is preliminary data.</text>
</comment>
<dbReference type="Pfam" id="PF04892">
    <property type="entry name" value="VanZ"/>
    <property type="match status" value="1"/>
</dbReference>
<keyword evidence="1" id="KW-1133">Transmembrane helix</keyword>
<feature type="transmembrane region" description="Helical" evidence="1">
    <location>
        <begin position="83"/>
        <end position="100"/>
    </location>
</feature>
<feature type="transmembrane region" description="Helical" evidence="1">
    <location>
        <begin position="50"/>
        <end position="71"/>
    </location>
</feature>
<dbReference type="Proteomes" id="UP000722750">
    <property type="component" value="Unassembled WGS sequence"/>
</dbReference>
<organism evidence="3 4">
    <name type="scientific">Candidatus Scalindua arabica</name>
    <dbReference type="NCBI Taxonomy" id="1127984"/>
    <lineage>
        <taxon>Bacteria</taxon>
        <taxon>Pseudomonadati</taxon>
        <taxon>Planctomycetota</taxon>
        <taxon>Candidatus Brocadiia</taxon>
        <taxon>Candidatus Brocadiales</taxon>
        <taxon>Candidatus Scalinduaceae</taxon>
        <taxon>Candidatus Scalindua</taxon>
    </lineage>
</organism>
<dbReference type="InterPro" id="IPR006976">
    <property type="entry name" value="VanZ-like"/>
</dbReference>
<evidence type="ECO:0000313" key="4">
    <source>
        <dbReference type="Proteomes" id="UP000722750"/>
    </source>
</evidence>
<accession>A0A941W2L4</accession>
<keyword evidence="1" id="KW-0472">Membrane</keyword>